<protein>
    <submittedName>
        <fullName evidence="1">Uncharacterized protein</fullName>
    </submittedName>
</protein>
<accession>A0A0F9GDC8</accession>
<evidence type="ECO:0000313" key="1">
    <source>
        <dbReference type="EMBL" id="KKL61192.1"/>
    </source>
</evidence>
<gene>
    <name evidence="1" type="ORF">LCGC14_2197770</name>
</gene>
<reference evidence="1" key="1">
    <citation type="journal article" date="2015" name="Nature">
        <title>Complex archaea that bridge the gap between prokaryotes and eukaryotes.</title>
        <authorList>
            <person name="Spang A."/>
            <person name="Saw J.H."/>
            <person name="Jorgensen S.L."/>
            <person name="Zaremba-Niedzwiedzka K."/>
            <person name="Martijn J."/>
            <person name="Lind A.E."/>
            <person name="van Eijk R."/>
            <person name="Schleper C."/>
            <person name="Guy L."/>
            <person name="Ettema T.J."/>
        </authorList>
    </citation>
    <scope>NUCLEOTIDE SEQUENCE</scope>
</reference>
<dbReference type="EMBL" id="LAZR01028893">
    <property type="protein sequence ID" value="KKL61192.1"/>
    <property type="molecule type" value="Genomic_DNA"/>
</dbReference>
<organism evidence="1">
    <name type="scientific">marine sediment metagenome</name>
    <dbReference type="NCBI Taxonomy" id="412755"/>
    <lineage>
        <taxon>unclassified sequences</taxon>
        <taxon>metagenomes</taxon>
        <taxon>ecological metagenomes</taxon>
    </lineage>
</organism>
<comment type="caution">
    <text evidence="1">The sequence shown here is derived from an EMBL/GenBank/DDBJ whole genome shotgun (WGS) entry which is preliminary data.</text>
</comment>
<dbReference type="AlphaFoldDB" id="A0A0F9GDC8"/>
<sequence length="82" mass="9070">MEVPFPDPLGILQAEAMALKAPVVPVDPLAQLCSRWLGGMFQAREKAVQNYAKALEGQPLSPEARFRAITNYDQALRGRFGR</sequence>
<name>A0A0F9GDC8_9ZZZZ</name>
<proteinExistence type="predicted"/>